<evidence type="ECO:0000256" key="1">
    <source>
        <dbReference type="SAM" id="Phobius"/>
    </source>
</evidence>
<evidence type="ECO:0000313" key="2">
    <source>
        <dbReference type="EMBL" id="PZQ57065.1"/>
    </source>
</evidence>
<dbReference type="AlphaFoldDB" id="A0A2W5P2N5"/>
<keyword evidence="1" id="KW-1133">Transmembrane helix</keyword>
<protein>
    <submittedName>
        <fullName evidence="2">Uncharacterized protein</fullName>
    </submittedName>
</protein>
<feature type="transmembrane region" description="Helical" evidence="1">
    <location>
        <begin position="179"/>
        <end position="197"/>
    </location>
</feature>
<feature type="transmembrane region" description="Helical" evidence="1">
    <location>
        <begin position="209"/>
        <end position="234"/>
    </location>
</feature>
<accession>A0A2W5P2N5</accession>
<keyword evidence="1" id="KW-0812">Transmembrane</keyword>
<name>A0A2W5P2N5_9SPHN</name>
<gene>
    <name evidence="2" type="ORF">DI555_02810</name>
</gene>
<reference evidence="2 3" key="1">
    <citation type="submission" date="2017-08" db="EMBL/GenBank/DDBJ databases">
        <title>Infants hospitalized years apart are colonized by the same room-sourced microbial strains.</title>
        <authorList>
            <person name="Brooks B."/>
            <person name="Olm M.R."/>
            <person name="Firek B.A."/>
            <person name="Baker R."/>
            <person name="Thomas B.C."/>
            <person name="Morowitz M.J."/>
            <person name="Banfield J.F."/>
        </authorList>
    </citation>
    <scope>NUCLEOTIDE SEQUENCE [LARGE SCALE GENOMIC DNA]</scope>
    <source>
        <strain evidence="2">S2_005_002_R2_33</strain>
    </source>
</reference>
<dbReference type="Proteomes" id="UP000249082">
    <property type="component" value="Unassembled WGS sequence"/>
</dbReference>
<feature type="transmembrane region" description="Helical" evidence="1">
    <location>
        <begin position="121"/>
        <end position="142"/>
    </location>
</feature>
<feature type="transmembrane region" description="Helical" evidence="1">
    <location>
        <begin position="12"/>
        <end position="35"/>
    </location>
</feature>
<comment type="caution">
    <text evidence="2">The sequence shown here is derived from an EMBL/GenBank/DDBJ whole genome shotgun (WGS) entry which is preliminary data.</text>
</comment>
<evidence type="ECO:0000313" key="3">
    <source>
        <dbReference type="Proteomes" id="UP000249082"/>
    </source>
</evidence>
<organism evidence="2 3">
    <name type="scientific">Novosphingobium pentaromativorans</name>
    <dbReference type="NCBI Taxonomy" id="205844"/>
    <lineage>
        <taxon>Bacteria</taxon>
        <taxon>Pseudomonadati</taxon>
        <taxon>Pseudomonadota</taxon>
        <taxon>Alphaproteobacteria</taxon>
        <taxon>Sphingomonadales</taxon>
        <taxon>Sphingomonadaceae</taxon>
        <taxon>Novosphingobium</taxon>
    </lineage>
</organism>
<feature type="transmembrane region" description="Helical" evidence="1">
    <location>
        <begin position="88"/>
        <end position="109"/>
    </location>
</feature>
<dbReference type="EMBL" id="QFPX01000002">
    <property type="protein sequence ID" value="PZQ57065.1"/>
    <property type="molecule type" value="Genomic_DNA"/>
</dbReference>
<proteinExistence type="predicted"/>
<feature type="transmembrane region" description="Helical" evidence="1">
    <location>
        <begin position="47"/>
        <end position="68"/>
    </location>
</feature>
<sequence length="243" mass="26753">MATLPRARLGALSFWQTMTIALSAFIVFAFAQFALRGFVDYRAAPPIMHLHGMIMVAWLGLLVTQAMLAGNAGRTGRSTLAIHRRLGWASVVMVPLMVGSMSALCLTALRLHIQPPFFTPGYFLATVHVGGLLFAFMVALAVSYRRRSDWHRRLILGSTILLTDPALGRVLPMPLIVPWGEWVSLAIQLGFVALILRRDRRTLGRAHPATVAVAMAVLLSHVLTELLAITPWWIDLARRIASA</sequence>
<keyword evidence="1" id="KW-0472">Membrane</keyword>